<feature type="domain" description="ABC transmembrane type-1" evidence="8">
    <location>
        <begin position="70"/>
        <end position="267"/>
    </location>
</feature>
<keyword evidence="10" id="KW-1185">Reference proteome</keyword>
<dbReference type="PROSITE" id="PS50928">
    <property type="entry name" value="ABC_TM1"/>
    <property type="match status" value="2"/>
</dbReference>
<feature type="transmembrane region" description="Helical" evidence="7">
    <location>
        <begin position="327"/>
        <end position="350"/>
    </location>
</feature>
<dbReference type="PANTHER" id="PTHR30043:SF1">
    <property type="entry name" value="ABC TRANSPORT SYSTEM PERMEASE PROTEIN P69"/>
    <property type="match status" value="1"/>
</dbReference>
<keyword evidence="6 7" id="KW-0472">Membrane</keyword>
<proteinExistence type="inferred from homology"/>
<feature type="transmembrane region" description="Helical" evidence="7">
    <location>
        <begin position="224"/>
        <end position="243"/>
    </location>
</feature>
<feature type="transmembrane region" description="Helical" evidence="7">
    <location>
        <begin position="66"/>
        <end position="94"/>
    </location>
</feature>
<keyword evidence="3" id="KW-1003">Cell membrane</keyword>
<evidence type="ECO:0000256" key="5">
    <source>
        <dbReference type="ARBA" id="ARBA00022989"/>
    </source>
</evidence>
<dbReference type="InterPro" id="IPR000515">
    <property type="entry name" value="MetI-like"/>
</dbReference>
<feature type="domain" description="ABC transmembrane type-1" evidence="8">
    <location>
        <begin position="328"/>
        <end position="525"/>
    </location>
</feature>
<evidence type="ECO:0000313" key="9">
    <source>
        <dbReference type="EMBL" id="MDR7088621.1"/>
    </source>
</evidence>
<feature type="transmembrane region" description="Helical" evidence="7">
    <location>
        <begin position="139"/>
        <end position="161"/>
    </location>
</feature>
<evidence type="ECO:0000256" key="2">
    <source>
        <dbReference type="ARBA" id="ARBA00022448"/>
    </source>
</evidence>
<evidence type="ECO:0000313" key="10">
    <source>
        <dbReference type="Proteomes" id="UP001253595"/>
    </source>
</evidence>
<feature type="transmembrane region" description="Helical" evidence="7">
    <location>
        <begin position="504"/>
        <end position="524"/>
    </location>
</feature>
<keyword evidence="2 7" id="KW-0813">Transport</keyword>
<evidence type="ECO:0000256" key="7">
    <source>
        <dbReference type="RuleBase" id="RU363032"/>
    </source>
</evidence>
<reference evidence="9 10" key="1">
    <citation type="submission" date="2023-07" db="EMBL/GenBank/DDBJ databases">
        <title>Sorghum-associated microbial communities from plants grown in Nebraska, USA.</title>
        <authorList>
            <person name="Schachtman D."/>
        </authorList>
    </citation>
    <scope>NUCLEOTIDE SEQUENCE [LARGE SCALE GENOMIC DNA]</scope>
    <source>
        <strain evidence="9 10">BE190</strain>
    </source>
</reference>
<keyword evidence="5 7" id="KW-1133">Transmembrane helix</keyword>
<dbReference type="InterPro" id="IPR035906">
    <property type="entry name" value="MetI-like_sf"/>
</dbReference>
<comment type="similarity">
    <text evidence="7">Belongs to the binding-protein-dependent transport system permease family.</text>
</comment>
<evidence type="ECO:0000256" key="4">
    <source>
        <dbReference type="ARBA" id="ARBA00022692"/>
    </source>
</evidence>
<evidence type="ECO:0000259" key="8">
    <source>
        <dbReference type="PROSITE" id="PS50928"/>
    </source>
</evidence>
<feature type="transmembrane region" description="Helical" evidence="7">
    <location>
        <begin position="397"/>
        <end position="420"/>
    </location>
</feature>
<comment type="subcellular location">
    <subcellularLocation>
        <location evidence="1 7">Cell membrane</location>
        <topology evidence="1 7">Multi-pass membrane protein</topology>
    </subcellularLocation>
</comment>
<dbReference type="RefSeq" id="WP_310068488.1">
    <property type="nucleotide sequence ID" value="NZ_JAVDVX010000001.1"/>
</dbReference>
<dbReference type="Pfam" id="PF00528">
    <property type="entry name" value="BPD_transp_1"/>
    <property type="match status" value="2"/>
</dbReference>
<evidence type="ECO:0000256" key="6">
    <source>
        <dbReference type="ARBA" id="ARBA00023136"/>
    </source>
</evidence>
<gene>
    <name evidence="9" type="ORF">J2X05_000624</name>
</gene>
<feature type="transmembrane region" description="Helical" evidence="7">
    <location>
        <begin position="12"/>
        <end position="30"/>
    </location>
</feature>
<sequence length="704" mass="76008">MSEFNRKQELKRYLVWFVVGLTFVLAMEGTRVNPGALFDRDGIRNAGELLSGLLSPNLSPDFLQRIFLLSFESLFVGILGTVFAVVIGIGLAMFAIRIPELPDPPGRQGRRQSFVVATARTVSRFTLGFFRSIPEIVWAYLFVQILGLGPGAAVLAIGLTVGGSIGKLYAELAEAVDRQIIGGLRAAGVGRWGILMHGILPQVKRQWVAYALFRMECNIRTGTILGVVGAGGLGSEIALSIRYLEFDKLATTLIAVLMFVIALEWVSAYLRRHPVKWALLFAAVGGIASFAYLDIPWMDLLTGNWSNLPGTTEFDLSAEFLGKTATLVWQTLLMAWIATLLAAVFAFFLAPLSTRSLVTGSYLSQTYGKRGLSLWMSRLLQSGSQFFLQVTRAMPELTLALVFVVWVGPGALAGILAIAVHNIGVLGRLYTDVYEEVEPGPAKAMQASGASGLSTWLYAVLPQVSPRVLAFTLYRFEVNVRATATVGFVGAGGIGDSLYTSISLFHISDLVVLLVVMVAVVTLVDQVGDRMRKRILNGPSCEPPLAQRLANLFSRTSGAPLTSPMTSDIPKLEVAQLCCRCGAAPAFSVIRPVSLSSQGLTFISDKFLPTGLMVQLVVVYPDGKLSSVISARACPSVSPAHSIDSKTIKNYLSFIEPAPDFLSAMIVIAQRDAAYFIDDSECSTHEKNARGNASISSQLDSTIA</sequence>
<dbReference type="PANTHER" id="PTHR30043">
    <property type="entry name" value="PHOSPHONATES TRANSPORT SYSTEM PERMEASE PROTEIN"/>
    <property type="match status" value="1"/>
</dbReference>
<protein>
    <submittedName>
        <fullName evidence="9">Phosphonate transport system permease protein</fullName>
    </submittedName>
</protein>
<name>A0ABU1UTW6_9GAMM</name>
<feature type="transmembrane region" description="Helical" evidence="7">
    <location>
        <begin position="249"/>
        <end position="270"/>
    </location>
</feature>
<comment type="caution">
    <text evidence="9">The sequence shown here is derived from an EMBL/GenBank/DDBJ whole genome shotgun (WGS) entry which is preliminary data.</text>
</comment>
<keyword evidence="4 7" id="KW-0812">Transmembrane</keyword>
<organism evidence="9 10">
    <name type="scientific">Cellvibrio fibrivorans</name>
    <dbReference type="NCBI Taxonomy" id="126350"/>
    <lineage>
        <taxon>Bacteria</taxon>
        <taxon>Pseudomonadati</taxon>
        <taxon>Pseudomonadota</taxon>
        <taxon>Gammaproteobacteria</taxon>
        <taxon>Cellvibrionales</taxon>
        <taxon>Cellvibrionaceae</taxon>
        <taxon>Cellvibrio</taxon>
    </lineage>
</organism>
<dbReference type="Proteomes" id="UP001253595">
    <property type="component" value="Unassembled WGS sequence"/>
</dbReference>
<evidence type="ECO:0000256" key="3">
    <source>
        <dbReference type="ARBA" id="ARBA00022475"/>
    </source>
</evidence>
<accession>A0ABU1UTW6</accession>
<dbReference type="CDD" id="cd06261">
    <property type="entry name" value="TM_PBP2"/>
    <property type="match status" value="2"/>
</dbReference>
<dbReference type="SUPFAM" id="SSF161098">
    <property type="entry name" value="MetI-like"/>
    <property type="match status" value="2"/>
</dbReference>
<feature type="transmembrane region" description="Helical" evidence="7">
    <location>
        <begin position="277"/>
        <end position="295"/>
    </location>
</feature>
<dbReference type="EMBL" id="JAVDVX010000001">
    <property type="protein sequence ID" value="MDR7088621.1"/>
    <property type="molecule type" value="Genomic_DNA"/>
</dbReference>
<evidence type="ECO:0000256" key="1">
    <source>
        <dbReference type="ARBA" id="ARBA00004651"/>
    </source>
</evidence>
<dbReference type="Gene3D" id="1.10.3720.10">
    <property type="entry name" value="MetI-like"/>
    <property type="match status" value="2"/>
</dbReference>